<feature type="signal peptide" evidence="2">
    <location>
        <begin position="1"/>
        <end position="28"/>
    </location>
</feature>
<evidence type="ECO:0000313" key="4">
    <source>
        <dbReference type="Proteomes" id="UP000573603"/>
    </source>
</evidence>
<protein>
    <submittedName>
        <fullName evidence="3">Uncharacterized protein</fullName>
    </submittedName>
</protein>
<evidence type="ECO:0000256" key="1">
    <source>
        <dbReference type="SAM" id="MobiDB-lite"/>
    </source>
</evidence>
<accession>A0A8H4ZQR2</accession>
<dbReference type="EMBL" id="JABEVY010000093">
    <property type="protein sequence ID" value="KAF5250305.1"/>
    <property type="molecule type" value="Genomic_DNA"/>
</dbReference>
<evidence type="ECO:0000256" key="2">
    <source>
        <dbReference type="SAM" id="SignalP"/>
    </source>
</evidence>
<proteinExistence type="predicted"/>
<feature type="region of interest" description="Disordered" evidence="1">
    <location>
        <begin position="57"/>
        <end position="82"/>
    </location>
</feature>
<keyword evidence="2" id="KW-0732">Signal</keyword>
<dbReference type="AlphaFoldDB" id="A0A8H4ZQR2"/>
<name>A0A8H4ZQR2_9HYPO</name>
<dbReference type="Proteomes" id="UP000573603">
    <property type="component" value="Unassembled WGS sequence"/>
</dbReference>
<sequence length="82" mass="8784">MRQATLLTIANFGSAFTALLFYNQCSDGACHGDTKCPLCPACAEASKWYSQYTPDAKAGPSTKAAVEKSNADLSRLRVPRVP</sequence>
<organism evidence="3 4">
    <name type="scientific">Fusarium anthophilum</name>
    <dbReference type="NCBI Taxonomy" id="48485"/>
    <lineage>
        <taxon>Eukaryota</taxon>
        <taxon>Fungi</taxon>
        <taxon>Dikarya</taxon>
        <taxon>Ascomycota</taxon>
        <taxon>Pezizomycotina</taxon>
        <taxon>Sordariomycetes</taxon>
        <taxon>Hypocreomycetidae</taxon>
        <taxon>Hypocreales</taxon>
        <taxon>Nectriaceae</taxon>
        <taxon>Fusarium</taxon>
        <taxon>Fusarium fujikuroi species complex</taxon>
    </lineage>
</organism>
<gene>
    <name evidence="3" type="ORF">FANTH_4505</name>
</gene>
<keyword evidence="4" id="KW-1185">Reference proteome</keyword>
<comment type="caution">
    <text evidence="3">The sequence shown here is derived from an EMBL/GenBank/DDBJ whole genome shotgun (WGS) entry which is preliminary data.</text>
</comment>
<reference evidence="3 4" key="1">
    <citation type="journal article" date="2020" name="BMC Genomics">
        <title>Correction to: Identification and distribution of gene clusters required for synthesis of sphingolipid metabolism inhibitors in diverse species of the filamentous fungus Fusarium.</title>
        <authorList>
            <person name="Kim H.S."/>
            <person name="Lohmar J.M."/>
            <person name="Busman M."/>
            <person name="Brown D.W."/>
            <person name="Naumann T.A."/>
            <person name="Divon H.H."/>
            <person name="Lysoe E."/>
            <person name="Uhlig S."/>
            <person name="Proctor R.H."/>
        </authorList>
    </citation>
    <scope>NUCLEOTIDE SEQUENCE [LARGE SCALE GENOMIC DNA]</scope>
    <source>
        <strain evidence="3 4">NRRL 25214</strain>
    </source>
</reference>
<evidence type="ECO:0000313" key="3">
    <source>
        <dbReference type="EMBL" id="KAF5250305.1"/>
    </source>
</evidence>
<feature type="chain" id="PRO_5034277816" evidence="2">
    <location>
        <begin position="29"/>
        <end position="82"/>
    </location>
</feature>